<evidence type="ECO:0000259" key="2">
    <source>
        <dbReference type="Pfam" id="PF20209"/>
    </source>
</evidence>
<proteinExistence type="predicted"/>
<dbReference type="Pfam" id="PF20209">
    <property type="entry name" value="DUF6570"/>
    <property type="match status" value="1"/>
</dbReference>
<sequence>MVRPRRYTTEEARQRRSQRNRQSINENRQAENLTENEAERQSNRRARNAAYQRAHRERRRIQIEAAANGNEEESMSEAGDIDTERRRRNAEYQRAYRQRQRARIEEGADSFTAPEASRIEAGDIDAGDPSPEWEILSLKTSCLNGDAHNLLRTSNLSPQMKANGCNLQDYFATLCLEHGLRFPDPVPELMALTKLEERSVAPRHVFQSIWTLQGAYGQYRSKGGIVNVPVSVDTTVQSIPRWLDDTNIIPVVLTRRMRYNGGYIKGNISTQKNKLLSISRKRQSFHFSLHLQENAEVVKELTKLTAIKPKDKIDRLFMGADDELDMLSLTRAIKNWMENAHHVKELHKKDLLYYHIMDFVTSDNSTGVCNILKGKYSLAKHYCSSFQNDLEREIKENCDNVERYAMSVLGSRDKSFRELIKTAQKARRSSKNKTRYQKCCLRILSLFKNIDLLNEDMNENEYSMCFIYTLLRNLFKYSKEDIVIRWGEAKLQANKLEEHSPLDDNHRRSPGPNIDFIFKTKQHGKVELAVGEISGAPNAQSQEHYLGDRNKIAKNLKSMLKYIISLKSELHEESSSKIQVYGIQIYKLRVRVYRLMYQHGNYIFMQNYLTESHDSIVRYLSSSSDEIQTTSSTLSSPYVSPQKRQKANQDGLFIWIQSLYMMEHRKERIMTEYTATNVGICRVLKNRPFWKRRGLKLPGSVVPSHSTTEKDDKPSKTDVIGARYTYNSLVTFHDASLKPVMHSSTAAQQQQQIGSKSMDKHSQKKNHARSTSTQKSFNAFLKDTNDEWSDDIHEPRKQPREATADTSTHQAAAAAGAALEKASKAVEAVLAATPMPANPPPQPTRKNKSTNPNGIKDHVQDILLGAHSIA</sequence>
<reference evidence="3 4" key="1">
    <citation type="submission" date="2014-09" db="EMBL/GenBank/DDBJ databases">
        <authorList>
            <person name="Ellenberger Sabrina"/>
        </authorList>
    </citation>
    <scope>NUCLEOTIDE SEQUENCE [LARGE SCALE GENOMIC DNA]</scope>
    <source>
        <strain evidence="3 4">CBS 412.66</strain>
    </source>
</reference>
<feature type="compositionally biased region" description="Polar residues" evidence="1">
    <location>
        <begin position="742"/>
        <end position="755"/>
    </location>
</feature>
<gene>
    <name evidence="3" type="primary">PARPA_00138.1 scaffold 368</name>
</gene>
<dbReference type="Proteomes" id="UP000054107">
    <property type="component" value="Unassembled WGS sequence"/>
</dbReference>
<feature type="compositionally biased region" description="Low complexity" evidence="1">
    <location>
        <begin position="804"/>
        <end position="820"/>
    </location>
</feature>
<dbReference type="EMBL" id="LN718810">
    <property type="protein sequence ID" value="CEP06883.1"/>
    <property type="molecule type" value="Genomic_DNA"/>
</dbReference>
<organism evidence="3 4">
    <name type="scientific">Parasitella parasitica</name>
    <dbReference type="NCBI Taxonomy" id="35722"/>
    <lineage>
        <taxon>Eukaryota</taxon>
        <taxon>Fungi</taxon>
        <taxon>Fungi incertae sedis</taxon>
        <taxon>Mucoromycota</taxon>
        <taxon>Mucoromycotina</taxon>
        <taxon>Mucoromycetes</taxon>
        <taxon>Mucorales</taxon>
        <taxon>Mucorineae</taxon>
        <taxon>Mucoraceae</taxon>
        <taxon>Parasitella</taxon>
    </lineage>
</organism>
<feature type="compositionally biased region" description="Basic residues" evidence="1">
    <location>
        <begin position="43"/>
        <end position="59"/>
    </location>
</feature>
<feature type="region of interest" description="Disordered" evidence="1">
    <location>
        <begin position="741"/>
        <end position="856"/>
    </location>
</feature>
<dbReference type="OrthoDB" id="2443197at2759"/>
<evidence type="ECO:0000313" key="3">
    <source>
        <dbReference type="EMBL" id="CEP06883.1"/>
    </source>
</evidence>
<dbReference type="InterPro" id="IPR046700">
    <property type="entry name" value="DUF6570"/>
</dbReference>
<evidence type="ECO:0000256" key="1">
    <source>
        <dbReference type="SAM" id="MobiDB-lite"/>
    </source>
</evidence>
<name>A0A0B7MUW1_9FUNG</name>
<accession>A0A0B7MUW1</accession>
<feature type="region of interest" description="Disordered" evidence="1">
    <location>
        <begin position="1"/>
        <end position="87"/>
    </location>
</feature>
<dbReference type="AlphaFoldDB" id="A0A0B7MUW1"/>
<protein>
    <recommendedName>
        <fullName evidence="2">DUF6570 domain-containing protein</fullName>
    </recommendedName>
</protein>
<feature type="domain" description="DUF6570" evidence="2">
    <location>
        <begin position="175"/>
        <end position="258"/>
    </location>
</feature>
<feature type="compositionally biased region" description="Basic and acidic residues" evidence="1">
    <location>
        <begin position="790"/>
        <end position="803"/>
    </location>
</feature>
<feature type="compositionally biased region" description="Acidic residues" evidence="1">
    <location>
        <begin position="70"/>
        <end position="81"/>
    </location>
</feature>
<keyword evidence="4" id="KW-1185">Reference proteome</keyword>
<evidence type="ECO:0000313" key="4">
    <source>
        <dbReference type="Proteomes" id="UP000054107"/>
    </source>
</evidence>